<keyword evidence="5 7" id="KW-1133">Transmembrane helix</keyword>
<comment type="function">
    <text evidence="7">Mechanosensitive channel that participates in the regulation of osmotic pressure changes within the cell, opening in response to stretch forces in the membrane lipid bilayer, without the need for other proteins. Contributes to normal resistance to hypoosmotic shock. Forms an ion channel of 1.0 nanosiemens conductance with a slight preference for anions.</text>
</comment>
<dbReference type="SUPFAM" id="SSF50182">
    <property type="entry name" value="Sm-like ribonucleoproteins"/>
    <property type="match status" value="1"/>
</dbReference>
<keyword evidence="3" id="KW-1003">Cell membrane</keyword>
<feature type="transmembrane region" description="Helical" evidence="7">
    <location>
        <begin position="208"/>
        <end position="232"/>
    </location>
</feature>
<organism evidence="11 12">
    <name type="scientific">Aeromonas caviae</name>
    <name type="common">Aeromonas punctata</name>
    <dbReference type="NCBI Taxonomy" id="648"/>
    <lineage>
        <taxon>Bacteria</taxon>
        <taxon>Pseudomonadati</taxon>
        <taxon>Pseudomonadota</taxon>
        <taxon>Gammaproteobacteria</taxon>
        <taxon>Aeromonadales</taxon>
        <taxon>Aeromonadaceae</taxon>
        <taxon>Aeromonas</taxon>
    </lineage>
</organism>
<keyword evidence="7" id="KW-0406">Ion transport</keyword>
<keyword evidence="7" id="KW-0997">Cell inner membrane</keyword>
<keyword evidence="7" id="KW-0407">Ion channel</keyword>
<protein>
    <recommendedName>
        <fullName evidence="7">Small-conductance mechanosensitive channel</fullName>
    </recommendedName>
</protein>
<evidence type="ECO:0000259" key="10">
    <source>
        <dbReference type="Pfam" id="PF21082"/>
    </source>
</evidence>
<dbReference type="AlphaFoldDB" id="A0AAE9PKQ5"/>
<keyword evidence="6 7" id="KW-0472">Membrane</keyword>
<feature type="transmembrane region" description="Helical" evidence="7">
    <location>
        <begin position="309"/>
        <end position="326"/>
    </location>
</feature>
<dbReference type="InterPro" id="IPR023408">
    <property type="entry name" value="MscS_beta-dom_sf"/>
</dbReference>
<evidence type="ECO:0000256" key="3">
    <source>
        <dbReference type="ARBA" id="ARBA00022475"/>
    </source>
</evidence>
<evidence type="ECO:0000256" key="1">
    <source>
        <dbReference type="ARBA" id="ARBA00004651"/>
    </source>
</evidence>
<keyword evidence="4 7" id="KW-0812">Transmembrane</keyword>
<comment type="similarity">
    <text evidence="2 7">Belongs to the MscS (TC 1.A.23) family.</text>
</comment>
<comment type="subcellular location">
    <subcellularLocation>
        <location evidence="7">Cell inner membrane</location>
        <topology evidence="7">Multi-pass membrane protein</topology>
    </subcellularLocation>
    <subcellularLocation>
        <location evidence="1">Cell membrane</location>
        <topology evidence="1">Multi-pass membrane protein</topology>
    </subcellularLocation>
</comment>
<evidence type="ECO:0000256" key="4">
    <source>
        <dbReference type="ARBA" id="ARBA00022692"/>
    </source>
</evidence>
<feature type="region of interest" description="Disordered" evidence="8">
    <location>
        <begin position="529"/>
        <end position="566"/>
    </location>
</feature>
<dbReference type="InterPro" id="IPR011066">
    <property type="entry name" value="MscS_channel_C_sf"/>
</dbReference>
<evidence type="ECO:0000259" key="9">
    <source>
        <dbReference type="Pfam" id="PF00924"/>
    </source>
</evidence>
<feature type="domain" description="Mechanosensitive ion channel MscS C-terminal" evidence="10">
    <location>
        <begin position="429"/>
        <end position="507"/>
    </location>
</feature>
<dbReference type="Gene3D" id="2.30.30.60">
    <property type="match status" value="1"/>
</dbReference>
<accession>A0AAE9PKQ5</accession>
<feature type="transmembrane region" description="Helical" evidence="7">
    <location>
        <begin position="149"/>
        <end position="171"/>
    </location>
</feature>
<name>A0AAE9PKQ5_AERCA</name>
<evidence type="ECO:0000256" key="5">
    <source>
        <dbReference type="ARBA" id="ARBA00022989"/>
    </source>
</evidence>
<feature type="domain" description="Mechanosensitive ion channel MscS" evidence="9">
    <location>
        <begin position="357"/>
        <end position="418"/>
    </location>
</feature>
<dbReference type="InterPro" id="IPR045275">
    <property type="entry name" value="MscS_archaea/bacteria_type"/>
</dbReference>
<dbReference type="InterPro" id="IPR010920">
    <property type="entry name" value="LSM_dom_sf"/>
</dbReference>
<dbReference type="InterPro" id="IPR049278">
    <property type="entry name" value="MS_channel_C"/>
</dbReference>
<sequence length="566" mass="63603">MNEWCSGKGWRLGLLLICLLWSRLGWTAEPRMEPNEQELAQTLVLLHEPIVMLTAKYGNLDGAARVRLAHERVQRMEPSDLMTPVAVTKGSRHGQESREFLVNGKRILVLLEGDLDEFDELTLDQAAERVLHRLDGVRIKYLELHSTPYLLRAVGLAVVVSLIFFGLIWLLQRGHRRVRKWLANRLLLQKGLVPHSWRQVTGNVEVRLLGLITLLLIFMLTYGWLTYVLGLFPQTRAWSYQLGESLFALCGDMLEGMIAAMPGLVTVLLIVVITRFFIKMLAILFDRIERGQFRVQGLHAETIGATRRLLSVVIWLFALTVAYPYLPGADSDAFKGISVFFGLMVTLGSAGIMNHAMSGLVLIYSRALRPGDLVQIGEVEGMVSELNALSTKLVTRQDHEVTLPNAVVVGGKVVNLTRLAGEKGVALLTKVTIGYDTPWRQVHAMLELAARRCTRLNQDEAPLVRQLHLQDWYVEYELQVRMKASELPAVVKTELHGHIQDVFNEFGCRSCPPTSLPSRNRLCWWPGSSGIRRRPGRPIPPSPPPESDHKKQRPGSNAGPLVMKRS</sequence>
<dbReference type="PANTHER" id="PTHR30221:SF18">
    <property type="entry name" value="SLL0590 PROTEIN"/>
    <property type="match status" value="1"/>
</dbReference>
<feature type="transmembrane region" description="Helical" evidence="7">
    <location>
        <begin position="338"/>
        <end position="364"/>
    </location>
</feature>
<comment type="subunit">
    <text evidence="7">Homoheptamer.</text>
</comment>
<dbReference type="EMBL" id="CP110176">
    <property type="protein sequence ID" value="UZC86316.2"/>
    <property type="molecule type" value="Genomic_DNA"/>
</dbReference>
<evidence type="ECO:0000313" key="12">
    <source>
        <dbReference type="Proteomes" id="UP001163285"/>
    </source>
</evidence>
<dbReference type="Proteomes" id="UP001163285">
    <property type="component" value="Chromosome"/>
</dbReference>
<dbReference type="Pfam" id="PF21082">
    <property type="entry name" value="MS_channel_3rd"/>
    <property type="match status" value="1"/>
</dbReference>
<dbReference type="GO" id="GO:0005886">
    <property type="term" value="C:plasma membrane"/>
    <property type="evidence" value="ECO:0007669"/>
    <property type="project" value="UniProtKB-SubCell"/>
</dbReference>
<dbReference type="SUPFAM" id="SSF82689">
    <property type="entry name" value="Mechanosensitive channel protein MscS (YggB), C-terminal domain"/>
    <property type="match status" value="1"/>
</dbReference>
<comment type="caution">
    <text evidence="7">Lacks conserved residue(s) required for the propagation of feature annotation.</text>
</comment>
<evidence type="ECO:0000256" key="7">
    <source>
        <dbReference type="RuleBase" id="RU369025"/>
    </source>
</evidence>
<dbReference type="PANTHER" id="PTHR30221">
    <property type="entry name" value="SMALL-CONDUCTANCE MECHANOSENSITIVE CHANNEL"/>
    <property type="match status" value="1"/>
</dbReference>
<reference evidence="11" key="1">
    <citation type="submission" date="2023-04" db="EMBL/GenBank/DDBJ databases">
        <title>Whole Genome Sequence of Multi-drug resistant Aeromonas caviae as a gut pathogen in newborn.</title>
        <authorList>
            <person name="Jadhav S.V."/>
            <person name="Saroj S.D."/>
            <person name="Saha U.B."/>
            <person name="Sen S."/>
            <person name="Kher A."/>
        </authorList>
    </citation>
    <scope>NUCLEOTIDE SEQUENCE</scope>
    <source>
        <strain evidence="11">SVJ23</strain>
    </source>
</reference>
<keyword evidence="7" id="KW-0813">Transport</keyword>
<evidence type="ECO:0000256" key="8">
    <source>
        <dbReference type="SAM" id="MobiDB-lite"/>
    </source>
</evidence>
<dbReference type="InterPro" id="IPR006685">
    <property type="entry name" value="MscS_channel_2nd"/>
</dbReference>
<feature type="transmembrane region" description="Helical" evidence="7">
    <location>
        <begin position="257"/>
        <end position="278"/>
    </location>
</feature>
<proteinExistence type="inferred from homology"/>
<evidence type="ECO:0000256" key="6">
    <source>
        <dbReference type="ARBA" id="ARBA00023136"/>
    </source>
</evidence>
<gene>
    <name evidence="11" type="ORF">OJY61_21270</name>
</gene>
<evidence type="ECO:0000313" key="11">
    <source>
        <dbReference type="EMBL" id="UZC86316.2"/>
    </source>
</evidence>
<dbReference type="GO" id="GO:0008381">
    <property type="term" value="F:mechanosensitive monoatomic ion channel activity"/>
    <property type="evidence" value="ECO:0007669"/>
    <property type="project" value="InterPro"/>
</dbReference>
<dbReference type="Pfam" id="PF00924">
    <property type="entry name" value="MS_channel_2nd"/>
    <property type="match status" value="1"/>
</dbReference>
<dbReference type="Gene3D" id="3.30.70.100">
    <property type="match status" value="1"/>
</dbReference>
<evidence type="ECO:0000256" key="2">
    <source>
        <dbReference type="ARBA" id="ARBA00008017"/>
    </source>
</evidence>